<proteinExistence type="predicted"/>
<evidence type="ECO:0000313" key="3">
    <source>
        <dbReference type="EMBL" id="EWT07098.1"/>
    </source>
</evidence>
<dbReference type="RefSeq" id="WP_051518198.1">
    <property type="nucleotide sequence ID" value="NZ_AWQS01000021.1"/>
</dbReference>
<evidence type="ECO:0000259" key="2">
    <source>
        <dbReference type="Pfam" id="PF01989"/>
    </source>
</evidence>
<keyword evidence="1" id="KW-0456">Lyase</keyword>
<sequence length="160" mass="16504">MTRSFADPGPGRPEPIAGRCLHSGAARGAVLHLDEPLSFWGGTDHSGRIIDQHHPQCGESVAGVVLVMRSGRGSSSSSYVLAEQLRVGTGPAAIVMSEPDAIVTLGTIVAAELYERAVPVVMVAPDDLHALRTGALAAIDATPDGAVITVATPPRPDGQR</sequence>
<feature type="domain" description="Phosphomevalonate dehydratase small subunit-like" evidence="2">
    <location>
        <begin position="37"/>
        <end position="120"/>
    </location>
</feature>
<dbReference type="Proteomes" id="UP000019494">
    <property type="component" value="Unassembled WGS sequence"/>
</dbReference>
<protein>
    <submittedName>
        <fullName evidence="3">Aconitase subunit 2</fullName>
    </submittedName>
</protein>
<evidence type="ECO:0000256" key="1">
    <source>
        <dbReference type="ARBA" id="ARBA00023239"/>
    </source>
</evidence>
<dbReference type="Gene3D" id="3.50.30.10">
    <property type="entry name" value="Phosphohistidine domain"/>
    <property type="match status" value="1"/>
</dbReference>
<dbReference type="EMBL" id="AWQS01000021">
    <property type="protein sequence ID" value="EWT07098.1"/>
    <property type="molecule type" value="Genomic_DNA"/>
</dbReference>
<evidence type="ECO:0000313" key="4">
    <source>
        <dbReference type="Proteomes" id="UP000019494"/>
    </source>
</evidence>
<dbReference type="SUPFAM" id="SSF52016">
    <property type="entry name" value="LeuD/IlvD-like"/>
    <property type="match status" value="1"/>
</dbReference>
<dbReference type="GO" id="GO:0016829">
    <property type="term" value="F:lyase activity"/>
    <property type="evidence" value="ECO:0007669"/>
    <property type="project" value="UniProtKB-KW"/>
</dbReference>
<gene>
    <name evidence="3" type="ORF">N864_12150</name>
</gene>
<dbReference type="OrthoDB" id="8907874at2"/>
<comment type="caution">
    <text evidence="3">The sequence shown here is derived from an EMBL/GenBank/DDBJ whole genome shotgun (WGS) entry which is preliminary data.</text>
</comment>
<dbReference type="Pfam" id="PF01989">
    <property type="entry name" value="AcnX_swivel_put"/>
    <property type="match status" value="1"/>
</dbReference>
<dbReference type="PANTHER" id="PTHR36577">
    <property type="entry name" value="DUF521 DOMAIN PROTEIN (AFU_ORTHOLOGUE AFUA_6G00490)"/>
    <property type="match status" value="1"/>
</dbReference>
<keyword evidence="4" id="KW-1185">Reference proteome</keyword>
<reference evidence="4" key="1">
    <citation type="submission" date="2013-08" db="EMBL/GenBank/DDBJ databases">
        <title>Intrasporangium oryzae NRRL B-24470.</title>
        <authorList>
            <person name="Liu H."/>
            <person name="Wang G."/>
        </authorList>
    </citation>
    <scope>NUCLEOTIDE SEQUENCE [LARGE SCALE GENOMIC DNA]</scope>
    <source>
        <strain evidence="4">Q5-1</strain>
    </source>
</reference>
<dbReference type="InterPro" id="IPR002840">
    <property type="entry name" value="PMDh-S-like_dom"/>
</dbReference>
<name>W9GQL2_9MICO</name>
<dbReference type="AlphaFoldDB" id="W9GQL2"/>
<dbReference type="PANTHER" id="PTHR36577:SF3">
    <property type="entry name" value="DUF521 DOMAIN PROTEIN (AFU_ORTHOLOGUE AFUA_6G00490)"/>
    <property type="match status" value="1"/>
</dbReference>
<accession>W9GQL2</accession>
<organism evidence="3 4">
    <name type="scientific">Intrasporangium chromatireducens Q5-1</name>
    <dbReference type="NCBI Taxonomy" id="584657"/>
    <lineage>
        <taxon>Bacteria</taxon>
        <taxon>Bacillati</taxon>
        <taxon>Actinomycetota</taxon>
        <taxon>Actinomycetes</taxon>
        <taxon>Micrococcales</taxon>
        <taxon>Intrasporangiaceae</taxon>
        <taxon>Intrasporangium</taxon>
    </lineage>
</organism>